<protein>
    <submittedName>
        <fullName evidence="1">Hydrolase</fullName>
    </submittedName>
</protein>
<gene>
    <name evidence="1" type="ORF">ACFOU2_15135</name>
</gene>
<reference evidence="2" key="1">
    <citation type="journal article" date="2019" name="Int. J. Syst. Evol. Microbiol.">
        <title>The Global Catalogue of Microorganisms (GCM) 10K type strain sequencing project: providing services to taxonomists for standard genome sequencing and annotation.</title>
        <authorList>
            <consortium name="The Broad Institute Genomics Platform"/>
            <consortium name="The Broad Institute Genome Sequencing Center for Infectious Disease"/>
            <person name="Wu L."/>
            <person name="Ma J."/>
        </authorList>
    </citation>
    <scope>NUCLEOTIDE SEQUENCE [LARGE SCALE GENOMIC DNA]</scope>
    <source>
        <strain evidence="2">CCUG 61889</strain>
    </source>
</reference>
<keyword evidence="2" id="KW-1185">Reference proteome</keyword>
<evidence type="ECO:0000313" key="2">
    <source>
        <dbReference type="Proteomes" id="UP001595752"/>
    </source>
</evidence>
<evidence type="ECO:0000313" key="1">
    <source>
        <dbReference type="EMBL" id="MFC3884736.1"/>
    </source>
</evidence>
<dbReference type="Proteomes" id="UP001595752">
    <property type="component" value="Unassembled WGS sequence"/>
</dbReference>
<keyword evidence="1" id="KW-0378">Hydrolase</keyword>
<name>A0ABV8B682_9BACI</name>
<dbReference type="GO" id="GO:0016787">
    <property type="term" value="F:hydrolase activity"/>
    <property type="evidence" value="ECO:0007669"/>
    <property type="project" value="UniProtKB-KW"/>
</dbReference>
<organism evidence="1 2">
    <name type="scientific">Bacillus songklensis</name>
    <dbReference type="NCBI Taxonomy" id="1069116"/>
    <lineage>
        <taxon>Bacteria</taxon>
        <taxon>Bacillati</taxon>
        <taxon>Bacillota</taxon>
        <taxon>Bacilli</taxon>
        <taxon>Bacillales</taxon>
        <taxon>Bacillaceae</taxon>
        <taxon>Bacillus</taxon>
    </lineage>
</organism>
<accession>A0ABV8B682</accession>
<sequence>MDNQKKTYYITVGTGEISQLKSVSEWNYKIEATDEEITKLREYFDQNYSSDWQGFFRAHVPYLQYHYDRQNDGYDETMIRIYDMLYKLGDDETKDHIAQMGILSRNQPNE</sequence>
<dbReference type="EMBL" id="JBHRZT010000059">
    <property type="protein sequence ID" value="MFC3884736.1"/>
    <property type="molecule type" value="Genomic_DNA"/>
</dbReference>
<proteinExistence type="predicted"/>
<dbReference type="RefSeq" id="WP_377916496.1">
    <property type="nucleotide sequence ID" value="NZ_JBHRZT010000059.1"/>
</dbReference>
<comment type="caution">
    <text evidence="1">The sequence shown here is derived from an EMBL/GenBank/DDBJ whole genome shotgun (WGS) entry which is preliminary data.</text>
</comment>